<gene>
    <name evidence="2" type="ORF">QBC33DRAFT_551276</name>
</gene>
<dbReference type="Pfam" id="PF00646">
    <property type="entry name" value="F-box"/>
    <property type="match status" value="1"/>
</dbReference>
<dbReference type="SUPFAM" id="SSF81383">
    <property type="entry name" value="F-box domain"/>
    <property type="match status" value="1"/>
</dbReference>
<organism evidence="2 3">
    <name type="scientific">Phialemonium atrogriseum</name>
    <dbReference type="NCBI Taxonomy" id="1093897"/>
    <lineage>
        <taxon>Eukaryota</taxon>
        <taxon>Fungi</taxon>
        <taxon>Dikarya</taxon>
        <taxon>Ascomycota</taxon>
        <taxon>Pezizomycotina</taxon>
        <taxon>Sordariomycetes</taxon>
        <taxon>Sordariomycetidae</taxon>
        <taxon>Cephalothecales</taxon>
        <taxon>Cephalothecaceae</taxon>
        <taxon>Phialemonium</taxon>
    </lineage>
</organism>
<name>A0AAJ0BSN8_9PEZI</name>
<proteinExistence type="predicted"/>
<dbReference type="PROSITE" id="PS50181">
    <property type="entry name" value="FBOX"/>
    <property type="match status" value="1"/>
</dbReference>
<dbReference type="AlphaFoldDB" id="A0AAJ0BSN8"/>
<evidence type="ECO:0000313" key="2">
    <source>
        <dbReference type="EMBL" id="KAK1762678.1"/>
    </source>
</evidence>
<accession>A0AAJ0BSN8</accession>
<dbReference type="Proteomes" id="UP001244011">
    <property type="component" value="Unassembled WGS sequence"/>
</dbReference>
<keyword evidence="3" id="KW-1185">Reference proteome</keyword>
<evidence type="ECO:0000259" key="1">
    <source>
        <dbReference type="PROSITE" id="PS50181"/>
    </source>
</evidence>
<dbReference type="EMBL" id="MU839034">
    <property type="protein sequence ID" value="KAK1762678.1"/>
    <property type="molecule type" value="Genomic_DNA"/>
</dbReference>
<dbReference type="GeneID" id="85312343"/>
<protein>
    <recommendedName>
        <fullName evidence="1">F-box domain-containing protein</fullName>
    </recommendedName>
</protein>
<evidence type="ECO:0000313" key="3">
    <source>
        <dbReference type="Proteomes" id="UP001244011"/>
    </source>
</evidence>
<comment type="caution">
    <text evidence="2">The sequence shown here is derived from an EMBL/GenBank/DDBJ whole genome shotgun (WGS) entry which is preliminary data.</text>
</comment>
<feature type="domain" description="F-box" evidence="1">
    <location>
        <begin position="24"/>
        <end position="75"/>
    </location>
</feature>
<sequence length="391" mass="45193">MSLLLLAAAKATHNPHSEERCNQTSWILRLPAELVTEVFKHLPKASEICLTFTCRAFYNMFSPKLPNRLDRWTTQDLFLLLERDRPDSYYCFHCKKLHRWDPMLRGYQLGDWDGDCFRSHSWHDKERDSFYISTDHQLGFHGFRVIMNSHFYGPAHGFAPWVLEKEIQKTCPHTGCTIDEVIRTRIIDGELFVSKIYKMSHPDGDAKKLRQLVEHTPLRICRHLQIGRYWGRGNCWTSRGIRFLPRRIPELERSRGGGYFTGCSEVVRSCGVCMTDCQVDICDQSDGGQYGWSIKIVAWSQIGKGRDPLDSTWLGISRPGYDCHASWRAFAEEPESTLPGIVRHRWSKMDDMLVDVKGEFADGFDDGNDEGLAVDREGNLILECDLPVYDY</sequence>
<reference evidence="2" key="1">
    <citation type="submission" date="2023-06" db="EMBL/GenBank/DDBJ databases">
        <title>Genome-scale phylogeny and comparative genomics of the fungal order Sordariales.</title>
        <authorList>
            <consortium name="Lawrence Berkeley National Laboratory"/>
            <person name="Hensen N."/>
            <person name="Bonometti L."/>
            <person name="Westerberg I."/>
            <person name="Brannstrom I.O."/>
            <person name="Guillou S."/>
            <person name="Cros-Aarteil S."/>
            <person name="Calhoun S."/>
            <person name="Haridas S."/>
            <person name="Kuo A."/>
            <person name="Mondo S."/>
            <person name="Pangilinan J."/>
            <person name="Riley R."/>
            <person name="Labutti K."/>
            <person name="Andreopoulos B."/>
            <person name="Lipzen A."/>
            <person name="Chen C."/>
            <person name="Yanf M."/>
            <person name="Daum C."/>
            <person name="Ng V."/>
            <person name="Clum A."/>
            <person name="Steindorff A."/>
            <person name="Ohm R."/>
            <person name="Martin F."/>
            <person name="Silar P."/>
            <person name="Natvig D."/>
            <person name="Lalanne C."/>
            <person name="Gautier V."/>
            <person name="Ament-Velasquez S.L."/>
            <person name="Kruys A."/>
            <person name="Hutchinson M.I."/>
            <person name="Powell A.J."/>
            <person name="Barry K."/>
            <person name="Miller A.N."/>
            <person name="Grigoriev I.V."/>
            <person name="Debuchy R."/>
            <person name="Gladieux P."/>
            <person name="Thoren M.H."/>
            <person name="Johannesson H."/>
        </authorList>
    </citation>
    <scope>NUCLEOTIDE SEQUENCE</scope>
    <source>
        <strain evidence="2">8032-3</strain>
    </source>
</reference>
<dbReference type="RefSeq" id="XP_060278891.1">
    <property type="nucleotide sequence ID" value="XM_060429156.1"/>
</dbReference>
<dbReference type="InterPro" id="IPR036047">
    <property type="entry name" value="F-box-like_dom_sf"/>
</dbReference>
<dbReference type="InterPro" id="IPR001810">
    <property type="entry name" value="F-box_dom"/>
</dbReference>